<dbReference type="EC" id="3.6.1.27" evidence="3"/>
<evidence type="ECO:0000256" key="8">
    <source>
        <dbReference type="ARBA" id="ARBA00022989"/>
    </source>
</evidence>
<keyword evidence="7 13" id="KW-0378">Hydrolase</keyword>
<evidence type="ECO:0000256" key="5">
    <source>
        <dbReference type="ARBA" id="ARBA00022475"/>
    </source>
</evidence>
<comment type="catalytic activity">
    <reaction evidence="11">
        <text>di-trans,octa-cis-undecaprenyl diphosphate + H2O = di-trans,octa-cis-undecaprenyl phosphate + phosphate + H(+)</text>
        <dbReference type="Rhea" id="RHEA:28094"/>
        <dbReference type="ChEBI" id="CHEBI:15377"/>
        <dbReference type="ChEBI" id="CHEBI:15378"/>
        <dbReference type="ChEBI" id="CHEBI:43474"/>
        <dbReference type="ChEBI" id="CHEBI:58405"/>
        <dbReference type="ChEBI" id="CHEBI:60392"/>
        <dbReference type="EC" id="3.6.1.27"/>
    </reaction>
</comment>
<keyword evidence="8 12" id="KW-1133">Transmembrane helix</keyword>
<keyword evidence="9 12" id="KW-0472">Membrane</keyword>
<feature type="transmembrane region" description="Helical" evidence="12">
    <location>
        <begin position="212"/>
        <end position="232"/>
    </location>
</feature>
<feature type="transmembrane region" description="Helical" evidence="12">
    <location>
        <begin position="187"/>
        <end position="206"/>
    </location>
</feature>
<accession>A0A3B0VTQ2</accession>
<evidence type="ECO:0000256" key="10">
    <source>
        <dbReference type="ARBA" id="ARBA00032707"/>
    </source>
</evidence>
<evidence type="ECO:0000256" key="9">
    <source>
        <dbReference type="ARBA" id="ARBA00023136"/>
    </source>
</evidence>
<sequence>MDWLLQQDANYLQWLVLALLQGLTEYLPVSSSAHLILVSEVLNWQDQGLVIDIAAHAGSLIAVMWYFKPELTKLLQGNNWRVFNQLALASIPLAIVGYLFADFIETTLRSPLVIAIASIVFGILLYIADKLQQQNKQTPKPINLKQATIIGFAQVCALIPGASRSGVTMSAAMALGFSRTSAARFSFLLAIPTLLMTTAYGALKIYKQPTEYNLIGVLIVFGVSFLASLLSIKLFLKIIEKINIAIFVWYRVILAILIIWFVV</sequence>
<keyword evidence="5" id="KW-1003">Cell membrane</keyword>
<feature type="transmembrane region" description="Helical" evidence="12">
    <location>
        <begin position="82"/>
        <end position="101"/>
    </location>
</feature>
<organism evidence="13">
    <name type="scientific">hydrothermal vent metagenome</name>
    <dbReference type="NCBI Taxonomy" id="652676"/>
    <lineage>
        <taxon>unclassified sequences</taxon>
        <taxon>metagenomes</taxon>
        <taxon>ecological metagenomes</taxon>
    </lineage>
</organism>
<comment type="subcellular location">
    <subcellularLocation>
        <location evidence="1">Cell membrane</location>
        <topology evidence="1">Multi-pass membrane protein</topology>
    </subcellularLocation>
</comment>
<dbReference type="EMBL" id="UOEW01000326">
    <property type="protein sequence ID" value="VAW41847.1"/>
    <property type="molecule type" value="Genomic_DNA"/>
</dbReference>
<reference evidence="13" key="1">
    <citation type="submission" date="2018-06" db="EMBL/GenBank/DDBJ databases">
        <authorList>
            <person name="Zhirakovskaya E."/>
        </authorList>
    </citation>
    <scope>NUCLEOTIDE SEQUENCE</scope>
</reference>
<evidence type="ECO:0000256" key="3">
    <source>
        <dbReference type="ARBA" id="ARBA00012374"/>
    </source>
</evidence>
<dbReference type="PANTHER" id="PTHR30622">
    <property type="entry name" value="UNDECAPRENYL-DIPHOSPHATASE"/>
    <property type="match status" value="1"/>
</dbReference>
<gene>
    <name evidence="13" type="ORF">MNBD_GAMMA01-1864</name>
</gene>
<dbReference type="AlphaFoldDB" id="A0A3B0VTQ2"/>
<dbReference type="GO" id="GO:0005886">
    <property type="term" value="C:plasma membrane"/>
    <property type="evidence" value="ECO:0007669"/>
    <property type="project" value="UniProtKB-SubCell"/>
</dbReference>
<feature type="transmembrane region" description="Helical" evidence="12">
    <location>
        <begin position="244"/>
        <end position="262"/>
    </location>
</feature>
<evidence type="ECO:0000256" key="7">
    <source>
        <dbReference type="ARBA" id="ARBA00022801"/>
    </source>
</evidence>
<evidence type="ECO:0000256" key="4">
    <source>
        <dbReference type="ARBA" id="ARBA00021581"/>
    </source>
</evidence>
<comment type="similarity">
    <text evidence="2">Belongs to the UppP family.</text>
</comment>
<feature type="transmembrane region" description="Helical" evidence="12">
    <location>
        <begin position="49"/>
        <end position="67"/>
    </location>
</feature>
<dbReference type="PANTHER" id="PTHR30622:SF4">
    <property type="entry name" value="UNDECAPRENYL-DIPHOSPHATASE"/>
    <property type="match status" value="1"/>
</dbReference>
<evidence type="ECO:0000313" key="13">
    <source>
        <dbReference type="EMBL" id="VAW41847.1"/>
    </source>
</evidence>
<dbReference type="GO" id="GO:0050380">
    <property type="term" value="F:undecaprenyl-diphosphatase activity"/>
    <property type="evidence" value="ECO:0007669"/>
    <property type="project" value="UniProtKB-EC"/>
</dbReference>
<dbReference type="InterPro" id="IPR003824">
    <property type="entry name" value="UppP"/>
</dbReference>
<name>A0A3B0VTQ2_9ZZZZ</name>
<evidence type="ECO:0000256" key="2">
    <source>
        <dbReference type="ARBA" id="ARBA00010621"/>
    </source>
</evidence>
<evidence type="ECO:0000256" key="1">
    <source>
        <dbReference type="ARBA" id="ARBA00004651"/>
    </source>
</evidence>
<protein>
    <recommendedName>
        <fullName evidence="4">Undecaprenyl-diphosphatase</fullName>
        <ecNumber evidence="3">3.6.1.27</ecNumber>
    </recommendedName>
    <alternativeName>
        <fullName evidence="10">Undecaprenyl pyrophosphate phosphatase</fullName>
    </alternativeName>
</protein>
<evidence type="ECO:0000256" key="11">
    <source>
        <dbReference type="ARBA" id="ARBA00047594"/>
    </source>
</evidence>
<evidence type="ECO:0000256" key="12">
    <source>
        <dbReference type="SAM" id="Phobius"/>
    </source>
</evidence>
<proteinExistence type="inferred from homology"/>
<keyword evidence="6 12" id="KW-0812">Transmembrane</keyword>
<feature type="transmembrane region" description="Helical" evidence="12">
    <location>
        <begin position="108"/>
        <end position="128"/>
    </location>
</feature>
<dbReference type="HAMAP" id="MF_01006">
    <property type="entry name" value="Undec_diphosphatase"/>
    <property type="match status" value="1"/>
</dbReference>
<dbReference type="Pfam" id="PF02673">
    <property type="entry name" value="BacA"/>
    <property type="match status" value="1"/>
</dbReference>
<evidence type="ECO:0000256" key="6">
    <source>
        <dbReference type="ARBA" id="ARBA00022692"/>
    </source>
</evidence>